<feature type="compositionally biased region" description="Basic and acidic residues" evidence="1">
    <location>
        <begin position="433"/>
        <end position="443"/>
    </location>
</feature>
<dbReference type="eggNOG" id="ENOG502SQCW">
    <property type="taxonomic scope" value="Eukaryota"/>
</dbReference>
<evidence type="ECO:0000313" key="2">
    <source>
        <dbReference type="EMBL" id="EAR93063.2"/>
    </source>
</evidence>
<proteinExistence type="predicted"/>
<protein>
    <submittedName>
        <fullName evidence="2">Uncharacterized protein</fullName>
    </submittedName>
</protein>
<evidence type="ECO:0000313" key="3">
    <source>
        <dbReference type="Proteomes" id="UP000009168"/>
    </source>
</evidence>
<dbReference type="InParanoid" id="Q239A7"/>
<dbReference type="RefSeq" id="XP_001013308.2">
    <property type="nucleotide sequence ID" value="XM_001013308.2"/>
</dbReference>
<gene>
    <name evidence="2" type="ORF">TTHERM_00449080</name>
</gene>
<dbReference type="OrthoDB" id="297266at2759"/>
<sequence>MNTHFKYQSAYQEMQFQPELLESLEKGSIPLLHIENHQFRDRIKSAELSKKGNIYLQHYLPAKQRAKYSQNQFQSGHLKEDEFNPNLPHKNHSFWLKVRQIPKEGPPIRLGLGKRTENERIMERVQKGDIYKIDHTAKDTQMIHHPDWKPVQKQNWVGNKNFDTTSCHYQGPRSNPPWQEFPLRINHEGNEYVDGYEKVGENIHRFREKSKEHGKPDFISQVQQDAIGQKLHISQSLRTFKSHKVLGVDQNSQEFSKSKKLTFYKQPLIDTKSVDHQVPYQHSQSIRSKPVRDLMPSTDKIYKLSIKELTISSSKHKLDMSQKMMNESLKNDFTPTYNNNNNYMMERVKSSKQEQQLRDIVKGVDSVKSNNMYNNDPRLSNINSRGSQRTTQYSWNKSRAQTAASGKRKNMSEAIQLKNKLNNDPYYQPSTQETKDLVSKYFD</sequence>
<reference evidence="3" key="1">
    <citation type="journal article" date="2006" name="PLoS Biol.">
        <title>Macronuclear genome sequence of the ciliate Tetrahymena thermophila, a model eukaryote.</title>
        <authorList>
            <person name="Eisen J.A."/>
            <person name="Coyne R.S."/>
            <person name="Wu M."/>
            <person name="Wu D."/>
            <person name="Thiagarajan M."/>
            <person name="Wortman J.R."/>
            <person name="Badger J.H."/>
            <person name="Ren Q."/>
            <person name="Amedeo P."/>
            <person name="Jones K.M."/>
            <person name="Tallon L.J."/>
            <person name="Delcher A.L."/>
            <person name="Salzberg S.L."/>
            <person name="Silva J.C."/>
            <person name="Haas B.J."/>
            <person name="Majoros W.H."/>
            <person name="Farzad M."/>
            <person name="Carlton J.M."/>
            <person name="Smith R.K. Jr."/>
            <person name="Garg J."/>
            <person name="Pearlman R.E."/>
            <person name="Karrer K.M."/>
            <person name="Sun L."/>
            <person name="Manning G."/>
            <person name="Elde N.C."/>
            <person name="Turkewitz A.P."/>
            <person name="Asai D.J."/>
            <person name="Wilkes D.E."/>
            <person name="Wang Y."/>
            <person name="Cai H."/>
            <person name="Collins K."/>
            <person name="Stewart B.A."/>
            <person name="Lee S.R."/>
            <person name="Wilamowska K."/>
            <person name="Weinberg Z."/>
            <person name="Ruzzo W.L."/>
            <person name="Wloga D."/>
            <person name="Gaertig J."/>
            <person name="Frankel J."/>
            <person name="Tsao C.-C."/>
            <person name="Gorovsky M.A."/>
            <person name="Keeling P.J."/>
            <person name="Waller R.F."/>
            <person name="Patron N.J."/>
            <person name="Cherry J.M."/>
            <person name="Stover N.A."/>
            <person name="Krieger C.J."/>
            <person name="del Toro C."/>
            <person name="Ryder H.F."/>
            <person name="Williamson S.C."/>
            <person name="Barbeau R.A."/>
            <person name="Hamilton E.P."/>
            <person name="Orias E."/>
        </authorList>
    </citation>
    <scope>NUCLEOTIDE SEQUENCE [LARGE SCALE GENOMIC DNA]</scope>
    <source>
        <strain evidence="3">SB210</strain>
    </source>
</reference>
<keyword evidence="3" id="KW-1185">Reference proteome</keyword>
<feature type="region of interest" description="Disordered" evidence="1">
    <location>
        <begin position="367"/>
        <end position="443"/>
    </location>
</feature>
<feature type="compositionally biased region" description="Polar residues" evidence="1">
    <location>
        <begin position="367"/>
        <end position="404"/>
    </location>
</feature>
<accession>Q239A7</accession>
<dbReference type="EMBL" id="GG662738">
    <property type="protein sequence ID" value="EAR93063.2"/>
    <property type="molecule type" value="Genomic_DNA"/>
</dbReference>
<evidence type="ECO:0000256" key="1">
    <source>
        <dbReference type="SAM" id="MobiDB-lite"/>
    </source>
</evidence>
<dbReference type="AlphaFoldDB" id="Q239A7"/>
<organism evidence="2 3">
    <name type="scientific">Tetrahymena thermophila (strain SB210)</name>
    <dbReference type="NCBI Taxonomy" id="312017"/>
    <lineage>
        <taxon>Eukaryota</taxon>
        <taxon>Sar</taxon>
        <taxon>Alveolata</taxon>
        <taxon>Ciliophora</taxon>
        <taxon>Intramacronucleata</taxon>
        <taxon>Oligohymenophorea</taxon>
        <taxon>Hymenostomatida</taxon>
        <taxon>Tetrahymenina</taxon>
        <taxon>Tetrahymenidae</taxon>
        <taxon>Tetrahymena</taxon>
    </lineage>
</organism>
<dbReference type="GeneID" id="7845789"/>
<dbReference type="KEGG" id="tet:TTHERM_00449080"/>
<dbReference type="Proteomes" id="UP000009168">
    <property type="component" value="Unassembled WGS sequence"/>
</dbReference>
<name>Q239A7_TETTS</name>
<dbReference type="HOGENOM" id="CLU_579411_0_0_1"/>